<dbReference type="EMBL" id="JACHHU010000005">
    <property type="protein sequence ID" value="MBB6542480.1"/>
    <property type="molecule type" value="Genomic_DNA"/>
</dbReference>
<protein>
    <recommendedName>
        <fullName evidence="4">DUF2066 domain-containing protein</fullName>
    </recommendedName>
</protein>
<evidence type="ECO:0000256" key="1">
    <source>
        <dbReference type="SAM" id="SignalP"/>
    </source>
</evidence>
<organism evidence="2 3">
    <name type="scientific">Thalassotalea piscium</name>
    <dbReference type="NCBI Taxonomy" id="1230533"/>
    <lineage>
        <taxon>Bacteria</taxon>
        <taxon>Pseudomonadati</taxon>
        <taxon>Pseudomonadota</taxon>
        <taxon>Gammaproteobacteria</taxon>
        <taxon>Alteromonadales</taxon>
        <taxon>Colwelliaceae</taxon>
        <taxon>Thalassotalea</taxon>
    </lineage>
</organism>
<dbReference type="AlphaFoldDB" id="A0A7X0NFK5"/>
<dbReference type="Proteomes" id="UP000537141">
    <property type="component" value="Unassembled WGS sequence"/>
</dbReference>
<feature type="signal peptide" evidence="1">
    <location>
        <begin position="1"/>
        <end position="18"/>
    </location>
</feature>
<feature type="chain" id="PRO_5030869808" description="DUF2066 domain-containing protein" evidence="1">
    <location>
        <begin position="19"/>
        <end position="365"/>
    </location>
</feature>
<proteinExistence type="predicted"/>
<keyword evidence="3" id="KW-1185">Reference proteome</keyword>
<keyword evidence="1" id="KW-0732">Signal</keyword>
<comment type="caution">
    <text evidence="2">The sequence shown here is derived from an EMBL/GenBank/DDBJ whole genome shotgun (WGS) entry which is preliminary data.</text>
</comment>
<dbReference type="RefSeq" id="WP_184423174.1">
    <property type="nucleotide sequence ID" value="NZ_AP027362.1"/>
</dbReference>
<dbReference type="Pfam" id="PF09839">
    <property type="entry name" value="DUF2066"/>
    <property type="match status" value="1"/>
</dbReference>
<dbReference type="InterPro" id="IPR018642">
    <property type="entry name" value="DUF2066"/>
</dbReference>
<evidence type="ECO:0000313" key="2">
    <source>
        <dbReference type="EMBL" id="MBB6542480.1"/>
    </source>
</evidence>
<gene>
    <name evidence="2" type="ORF">HNQ55_000969</name>
</gene>
<evidence type="ECO:0000313" key="3">
    <source>
        <dbReference type="Proteomes" id="UP000537141"/>
    </source>
</evidence>
<reference evidence="2 3" key="1">
    <citation type="submission" date="2020-08" db="EMBL/GenBank/DDBJ databases">
        <title>Genomic Encyclopedia of Type Strains, Phase IV (KMG-IV): sequencing the most valuable type-strain genomes for metagenomic binning, comparative biology and taxonomic classification.</title>
        <authorList>
            <person name="Goeker M."/>
        </authorList>
    </citation>
    <scope>NUCLEOTIDE SEQUENCE [LARGE SCALE GENOMIC DNA]</scope>
    <source>
        <strain evidence="2 3">DSM 26287</strain>
    </source>
</reference>
<evidence type="ECO:0008006" key="4">
    <source>
        <dbReference type="Google" id="ProtNLM"/>
    </source>
</evidence>
<sequence length="365" mass="41125">MIRYLLLFFLLNYSALSAAIEVTDLYVAKIEVSSQNNKERIQALKAALTSVFLKVGGQKEVLSLTEIRSALTRYNQYLSKYHYAKNAGKNYLVATFDEVKVNQLFINANIPIWGSLRPQVLFWVVNEDGLSREIVSGSSNSDIGQQLFEFSEQRGLPILMPLMDLTDASIVSISDVWGRFPQPIIQASNRYSAETIIAIRVSNRSLLSEQELQTLESCPLCRPSLVLDWHLISDVNNVARFNIGKSYQGLDKLALLKEALSDITDEIYKNYAFSSDENNDYIIDIANVSSLSIYSEVTNFLTQLSAVQSVQLINAQGENRRFKLKLIGSKQALLSSLKLNQLLKQEYDPLAPVVENAVPVFYWSK</sequence>
<name>A0A7X0NFK5_9GAMM</name>
<accession>A0A7X0NFK5</accession>